<evidence type="ECO:0000313" key="2">
    <source>
        <dbReference type="EMBL" id="GAA1074653.1"/>
    </source>
</evidence>
<keyword evidence="3" id="KW-1185">Reference proteome</keyword>
<feature type="region of interest" description="Disordered" evidence="1">
    <location>
        <begin position="515"/>
        <end position="547"/>
    </location>
</feature>
<feature type="compositionally biased region" description="Polar residues" evidence="1">
    <location>
        <begin position="154"/>
        <end position="163"/>
    </location>
</feature>
<accession>A0ABN1TCH2</accession>
<dbReference type="EMBL" id="BAAALD010000009">
    <property type="protein sequence ID" value="GAA1074653.1"/>
    <property type="molecule type" value="Genomic_DNA"/>
</dbReference>
<reference evidence="2 3" key="1">
    <citation type="journal article" date="2019" name="Int. J. Syst. Evol. Microbiol.">
        <title>The Global Catalogue of Microorganisms (GCM) 10K type strain sequencing project: providing services to taxonomists for standard genome sequencing and annotation.</title>
        <authorList>
            <consortium name="The Broad Institute Genomics Platform"/>
            <consortium name="The Broad Institute Genome Sequencing Center for Infectious Disease"/>
            <person name="Wu L."/>
            <person name="Ma J."/>
        </authorList>
    </citation>
    <scope>NUCLEOTIDE SEQUENCE [LARGE SCALE GENOMIC DNA]</scope>
    <source>
        <strain evidence="2 3">JCM 13002</strain>
    </source>
</reference>
<sequence>MQELGPTAADIHMLRTELDELLRARQYAAQRERRLAEAVQAASQPDRAHGYAQPHQQPDPELLRRLAQARSLREGLGTRCLDLSERLLALEDLARQNGGFPQRSYRDPSGPGGTGSAGQQDAVPRQQTAGTRPSPFGAGPHTASPHTTGDRSTGHPNTYSPQAGSLPPGSPFQGAAATTPTAPATPTAGAAAAPQYRPIPEPPAPPVPPTHTIARTPEPATKPAVGPAAMTAAEPKPAKRRRPTGARFGGAFVEEQEPEPVRATAAEQAAAEAAGMAPPSAPTVAPVRGARFGGVRGAASGDTEYRSAPADSEPPTPSTSAPTAPAAPVTPAPAPAPPPRSAEELAALAVRVGELHGRGSAHESAAVVAQAAVTLAPQDVARLAALLRSQGPYGAAGYLVRATAHGSPDQAAGTLAELRRVGLADEANELFHALWGVPGSALPALIAALERAGQAADGQTLLWEWASAPPAELAALTAGLAAAGRTGDVRHLLRQVAGRPIADVAATVEQLAFPDATAAPPGTGSVPHPAAPHPAAQQATAQQATAQQAATQRFAAALVRETAGLRSPGDLAELGRALLPHRELYQVLLGAAAALEESRSRGVLAALRSAGLPTAPPAPRPRGRR</sequence>
<name>A0ABN1TCH2_9ACTN</name>
<protein>
    <submittedName>
        <fullName evidence="2">Uncharacterized protein</fullName>
    </submittedName>
</protein>
<comment type="caution">
    <text evidence="2">The sequence shown here is derived from an EMBL/GenBank/DDBJ whole genome shotgun (WGS) entry which is preliminary data.</text>
</comment>
<feature type="compositionally biased region" description="Low complexity" evidence="1">
    <location>
        <begin position="533"/>
        <end position="547"/>
    </location>
</feature>
<feature type="region of interest" description="Disordered" evidence="1">
    <location>
        <begin position="39"/>
        <end position="60"/>
    </location>
</feature>
<proteinExistence type="predicted"/>
<feature type="compositionally biased region" description="Low complexity" evidence="1">
    <location>
        <begin position="174"/>
        <end position="196"/>
    </location>
</feature>
<feature type="compositionally biased region" description="Pro residues" evidence="1">
    <location>
        <begin position="328"/>
        <end position="340"/>
    </location>
</feature>
<evidence type="ECO:0000256" key="1">
    <source>
        <dbReference type="SAM" id="MobiDB-lite"/>
    </source>
</evidence>
<feature type="compositionally biased region" description="Low complexity" evidence="1">
    <location>
        <begin position="261"/>
        <end position="290"/>
    </location>
</feature>
<feature type="compositionally biased region" description="Pro residues" evidence="1">
    <location>
        <begin position="197"/>
        <end position="209"/>
    </location>
</feature>
<organism evidence="2 3">
    <name type="scientific">Kitasatospora arboriphila</name>
    <dbReference type="NCBI Taxonomy" id="258052"/>
    <lineage>
        <taxon>Bacteria</taxon>
        <taxon>Bacillati</taxon>
        <taxon>Actinomycetota</taxon>
        <taxon>Actinomycetes</taxon>
        <taxon>Kitasatosporales</taxon>
        <taxon>Streptomycetaceae</taxon>
        <taxon>Kitasatospora</taxon>
    </lineage>
</organism>
<feature type="region of interest" description="Disordered" evidence="1">
    <location>
        <begin position="98"/>
        <end position="340"/>
    </location>
</feature>
<feature type="compositionally biased region" description="Low complexity" evidence="1">
    <location>
        <begin position="318"/>
        <end position="327"/>
    </location>
</feature>
<gene>
    <name evidence="2" type="ORF">GCM10009663_14320</name>
</gene>
<dbReference type="Proteomes" id="UP001499987">
    <property type="component" value="Unassembled WGS sequence"/>
</dbReference>
<evidence type="ECO:0000313" key="3">
    <source>
        <dbReference type="Proteomes" id="UP001499987"/>
    </source>
</evidence>